<feature type="region of interest" description="Disordered" evidence="1">
    <location>
        <begin position="1"/>
        <end position="77"/>
    </location>
</feature>
<dbReference type="EMBL" id="JANPWB010000006">
    <property type="protein sequence ID" value="KAJ1181308.1"/>
    <property type="molecule type" value="Genomic_DNA"/>
</dbReference>
<evidence type="ECO:0000313" key="2">
    <source>
        <dbReference type="EMBL" id="KAJ1181308.1"/>
    </source>
</evidence>
<comment type="caution">
    <text evidence="2">The sequence shown here is derived from an EMBL/GenBank/DDBJ whole genome shotgun (WGS) entry which is preliminary data.</text>
</comment>
<dbReference type="AlphaFoldDB" id="A0AAV7TXG6"/>
<accession>A0AAV7TXG6</accession>
<keyword evidence="3" id="KW-1185">Reference proteome</keyword>
<proteinExistence type="predicted"/>
<gene>
    <name evidence="2" type="ORF">NDU88_006516</name>
</gene>
<feature type="compositionally biased region" description="Basic residues" evidence="1">
    <location>
        <begin position="10"/>
        <end position="24"/>
    </location>
</feature>
<name>A0AAV7TXG6_PLEWA</name>
<reference evidence="2" key="1">
    <citation type="journal article" date="2022" name="bioRxiv">
        <title>Sequencing and chromosome-scale assembly of the giantPleurodeles waltlgenome.</title>
        <authorList>
            <person name="Brown T."/>
            <person name="Elewa A."/>
            <person name="Iarovenko S."/>
            <person name="Subramanian E."/>
            <person name="Araus A.J."/>
            <person name="Petzold A."/>
            <person name="Susuki M."/>
            <person name="Suzuki K.-i.T."/>
            <person name="Hayashi T."/>
            <person name="Toyoda A."/>
            <person name="Oliveira C."/>
            <person name="Osipova E."/>
            <person name="Leigh N.D."/>
            <person name="Simon A."/>
            <person name="Yun M.H."/>
        </authorList>
    </citation>
    <scope>NUCLEOTIDE SEQUENCE</scope>
    <source>
        <strain evidence="2">20211129_DDA</strain>
        <tissue evidence="2">Liver</tissue>
    </source>
</reference>
<organism evidence="2 3">
    <name type="scientific">Pleurodeles waltl</name>
    <name type="common">Iberian ribbed newt</name>
    <dbReference type="NCBI Taxonomy" id="8319"/>
    <lineage>
        <taxon>Eukaryota</taxon>
        <taxon>Metazoa</taxon>
        <taxon>Chordata</taxon>
        <taxon>Craniata</taxon>
        <taxon>Vertebrata</taxon>
        <taxon>Euteleostomi</taxon>
        <taxon>Amphibia</taxon>
        <taxon>Batrachia</taxon>
        <taxon>Caudata</taxon>
        <taxon>Salamandroidea</taxon>
        <taxon>Salamandridae</taxon>
        <taxon>Pleurodelinae</taxon>
        <taxon>Pleurodeles</taxon>
    </lineage>
</organism>
<dbReference type="Proteomes" id="UP001066276">
    <property type="component" value="Chromosome 3_2"/>
</dbReference>
<sequence length="77" mass="8452">MMAASEPSSARRRVTRRWRRRWRRSTGPPNAAGADIGVGDSERPTSVTWGSALARGAERSEGSRPEAYGRPLSRGLE</sequence>
<protein>
    <submittedName>
        <fullName evidence="2">Uncharacterized protein</fullName>
    </submittedName>
</protein>
<evidence type="ECO:0000313" key="3">
    <source>
        <dbReference type="Proteomes" id="UP001066276"/>
    </source>
</evidence>
<evidence type="ECO:0000256" key="1">
    <source>
        <dbReference type="SAM" id="MobiDB-lite"/>
    </source>
</evidence>